<evidence type="ECO:0000256" key="15">
    <source>
        <dbReference type="ARBA" id="ARBA00023242"/>
    </source>
</evidence>
<evidence type="ECO:0000313" key="21">
    <source>
        <dbReference type="Proteomes" id="UP000515154"/>
    </source>
</evidence>
<evidence type="ECO:0000256" key="19">
    <source>
        <dbReference type="SAM" id="MobiDB-lite"/>
    </source>
</evidence>
<dbReference type="GO" id="GO:0035556">
    <property type="term" value="P:intracellular signal transduction"/>
    <property type="evidence" value="ECO:0007669"/>
    <property type="project" value="TreeGrafter"/>
</dbReference>
<evidence type="ECO:0000256" key="6">
    <source>
        <dbReference type="ARBA" id="ARBA00022454"/>
    </source>
</evidence>
<evidence type="ECO:0000256" key="4">
    <source>
        <dbReference type="ARBA" id="ARBA00004286"/>
    </source>
</evidence>
<feature type="compositionally biased region" description="Basic and acidic residues" evidence="19">
    <location>
        <begin position="66"/>
        <end position="81"/>
    </location>
</feature>
<dbReference type="KEGG" id="osn:115219806"/>
<dbReference type="Gene3D" id="1.10.510.10">
    <property type="entry name" value="Transferase(Phosphotransferase) domain 1"/>
    <property type="match status" value="1"/>
</dbReference>
<dbReference type="InterPro" id="IPR000719">
    <property type="entry name" value="Prot_kinase_dom"/>
</dbReference>
<dbReference type="FunFam" id="1.10.510.10:FF:000401">
    <property type="entry name" value="serine/threonine-protein kinase haspin"/>
    <property type="match status" value="1"/>
</dbReference>
<dbReference type="InterPro" id="IPR024604">
    <property type="entry name" value="GSG2_C"/>
</dbReference>
<dbReference type="GO" id="GO:0005634">
    <property type="term" value="C:nucleus"/>
    <property type="evidence" value="ECO:0007669"/>
    <property type="project" value="UniProtKB-SubCell"/>
</dbReference>
<keyword evidence="6" id="KW-0158">Chromosome</keyword>
<comment type="cofactor">
    <cofactor evidence="1">
        <name>Mg(2+)</name>
        <dbReference type="ChEBI" id="CHEBI:18420"/>
    </cofactor>
</comment>
<evidence type="ECO:0000256" key="5">
    <source>
        <dbReference type="ARBA" id="ARBA00012513"/>
    </source>
</evidence>
<feature type="region of interest" description="Disordered" evidence="19">
    <location>
        <begin position="105"/>
        <end position="126"/>
    </location>
</feature>
<dbReference type="GO" id="GO:0010564">
    <property type="term" value="P:regulation of cell cycle process"/>
    <property type="evidence" value="ECO:0007669"/>
    <property type="project" value="UniProtKB-ARBA"/>
</dbReference>
<feature type="compositionally biased region" description="Acidic residues" evidence="19">
    <location>
        <begin position="579"/>
        <end position="597"/>
    </location>
</feature>
<feature type="compositionally biased region" description="Basic and acidic residues" evidence="19">
    <location>
        <begin position="600"/>
        <end position="611"/>
    </location>
</feature>
<evidence type="ECO:0000256" key="17">
    <source>
        <dbReference type="ARBA" id="ARBA00048679"/>
    </source>
</evidence>
<keyword evidence="10" id="KW-0808">Transferase</keyword>
<evidence type="ECO:0000256" key="1">
    <source>
        <dbReference type="ARBA" id="ARBA00001946"/>
    </source>
</evidence>
<evidence type="ECO:0000256" key="3">
    <source>
        <dbReference type="ARBA" id="ARBA00004186"/>
    </source>
</evidence>
<evidence type="ECO:0000256" key="8">
    <source>
        <dbReference type="ARBA" id="ARBA00022527"/>
    </source>
</evidence>
<keyword evidence="9" id="KW-0597">Phosphoprotein</keyword>
<evidence type="ECO:0000256" key="10">
    <source>
        <dbReference type="ARBA" id="ARBA00022679"/>
    </source>
</evidence>
<evidence type="ECO:0000256" key="2">
    <source>
        <dbReference type="ARBA" id="ARBA00004123"/>
    </source>
</evidence>
<keyword evidence="11 18" id="KW-0547">Nucleotide-binding</keyword>
<keyword evidence="8" id="KW-0723">Serine/threonine-protein kinase</keyword>
<feature type="region of interest" description="Disordered" evidence="19">
    <location>
        <begin position="37"/>
        <end position="81"/>
    </location>
</feature>
<keyword evidence="12" id="KW-0418">Kinase</keyword>
<evidence type="ECO:0000313" key="23">
    <source>
        <dbReference type="RefSeq" id="XP_029645939.1"/>
    </source>
</evidence>
<dbReference type="PANTHER" id="PTHR24419:SF18">
    <property type="entry name" value="SERINE_THREONINE-PROTEIN KINASE HASPIN"/>
    <property type="match status" value="1"/>
</dbReference>
<dbReference type="AlphaFoldDB" id="A0A6P7T505"/>
<evidence type="ECO:0000256" key="16">
    <source>
        <dbReference type="ARBA" id="ARBA00047899"/>
    </source>
</evidence>
<evidence type="ECO:0000256" key="13">
    <source>
        <dbReference type="ARBA" id="ARBA00022840"/>
    </source>
</evidence>
<dbReference type="PROSITE" id="PS00107">
    <property type="entry name" value="PROTEIN_KINASE_ATP"/>
    <property type="match status" value="1"/>
</dbReference>
<evidence type="ECO:0000256" key="18">
    <source>
        <dbReference type="PROSITE-ProRule" id="PRU10141"/>
    </source>
</evidence>
<dbReference type="PANTHER" id="PTHR24419">
    <property type="entry name" value="INTERLEUKIN-1 RECEPTOR-ASSOCIATED KINASE"/>
    <property type="match status" value="1"/>
</dbReference>
<comment type="subcellular location">
    <subcellularLocation>
        <location evidence="4">Chromosome</location>
    </subcellularLocation>
    <subcellularLocation>
        <location evidence="3">Cytoplasm</location>
        <location evidence="3">Cytoskeleton</location>
        <location evidence="3">Spindle</location>
    </subcellularLocation>
    <subcellularLocation>
        <location evidence="2">Nucleus</location>
    </subcellularLocation>
</comment>
<dbReference type="InterPro" id="IPR017441">
    <property type="entry name" value="Protein_kinase_ATP_BS"/>
</dbReference>
<gene>
    <name evidence="22 23" type="primary">LOC115219806</name>
</gene>
<organism evidence="21 22">
    <name type="scientific">Octopus sinensis</name>
    <name type="common">East Asian common octopus</name>
    <dbReference type="NCBI Taxonomy" id="2607531"/>
    <lineage>
        <taxon>Eukaryota</taxon>
        <taxon>Metazoa</taxon>
        <taxon>Spiralia</taxon>
        <taxon>Lophotrochozoa</taxon>
        <taxon>Mollusca</taxon>
        <taxon>Cephalopoda</taxon>
        <taxon>Coleoidea</taxon>
        <taxon>Octopodiformes</taxon>
        <taxon>Octopoda</taxon>
        <taxon>Incirrata</taxon>
        <taxon>Octopodidae</taxon>
        <taxon>Octopus</taxon>
    </lineage>
</organism>
<feature type="compositionally biased region" description="Polar residues" evidence="19">
    <location>
        <begin position="528"/>
        <end position="537"/>
    </location>
</feature>
<evidence type="ECO:0000259" key="20">
    <source>
        <dbReference type="PROSITE" id="PS50011"/>
    </source>
</evidence>
<dbReference type="GO" id="GO:0072354">
    <property type="term" value="F:histone H3T3 kinase activity"/>
    <property type="evidence" value="ECO:0007669"/>
    <property type="project" value="TreeGrafter"/>
</dbReference>
<accession>A0A6P7T505</accession>
<comment type="catalytic activity">
    <reaction evidence="17">
        <text>L-seryl-[protein] + ATP = O-phospho-L-seryl-[protein] + ADP + H(+)</text>
        <dbReference type="Rhea" id="RHEA:17989"/>
        <dbReference type="Rhea" id="RHEA-COMP:9863"/>
        <dbReference type="Rhea" id="RHEA-COMP:11604"/>
        <dbReference type="ChEBI" id="CHEBI:15378"/>
        <dbReference type="ChEBI" id="CHEBI:29999"/>
        <dbReference type="ChEBI" id="CHEBI:30616"/>
        <dbReference type="ChEBI" id="CHEBI:83421"/>
        <dbReference type="ChEBI" id="CHEBI:456216"/>
        <dbReference type="EC" id="2.7.11.1"/>
    </reaction>
</comment>
<dbReference type="GO" id="GO:0005737">
    <property type="term" value="C:cytoplasm"/>
    <property type="evidence" value="ECO:0007669"/>
    <property type="project" value="TreeGrafter"/>
</dbReference>
<proteinExistence type="predicted"/>
<dbReference type="GO" id="GO:0005524">
    <property type="term" value="F:ATP binding"/>
    <property type="evidence" value="ECO:0007669"/>
    <property type="project" value="UniProtKB-UniRule"/>
</dbReference>
<dbReference type="GO" id="GO:0005694">
    <property type="term" value="C:chromosome"/>
    <property type="evidence" value="ECO:0007669"/>
    <property type="project" value="UniProtKB-SubCell"/>
</dbReference>
<dbReference type="GO" id="GO:0000278">
    <property type="term" value="P:mitotic cell cycle"/>
    <property type="evidence" value="ECO:0007669"/>
    <property type="project" value="TreeGrafter"/>
</dbReference>
<feature type="compositionally biased region" description="Basic residues" evidence="19">
    <location>
        <begin position="108"/>
        <end position="117"/>
    </location>
</feature>
<feature type="region of interest" description="Disordered" evidence="19">
    <location>
        <begin position="285"/>
        <end position="323"/>
    </location>
</feature>
<feature type="binding site" evidence="18">
    <location>
        <position position="691"/>
    </location>
    <ligand>
        <name>ATP</name>
        <dbReference type="ChEBI" id="CHEBI:30616"/>
    </ligand>
</feature>
<keyword evidence="7" id="KW-0963">Cytoplasm</keyword>
<dbReference type="Gene3D" id="3.30.200.20">
    <property type="entry name" value="Phosphorylase Kinase, domain 1"/>
    <property type="match status" value="1"/>
</dbReference>
<evidence type="ECO:0000256" key="14">
    <source>
        <dbReference type="ARBA" id="ARBA00023212"/>
    </source>
</evidence>
<evidence type="ECO:0000256" key="12">
    <source>
        <dbReference type="ARBA" id="ARBA00022777"/>
    </source>
</evidence>
<name>A0A6P7T505_9MOLL</name>
<dbReference type="EC" id="2.7.11.1" evidence="5"/>
<dbReference type="PROSITE" id="PS50011">
    <property type="entry name" value="PROTEIN_KINASE_DOM"/>
    <property type="match status" value="1"/>
</dbReference>
<dbReference type="RefSeq" id="XP_029645939.1">
    <property type="nucleotide sequence ID" value="XM_029790079.2"/>
</dbReference>
<feature type="domain" description="Protein kinase" evidence="20">
    <location>
        <begin position="664"/>
        <end position="978"/>
    </location>
</feature>
<feature type="compositionally biased region" description="Polar residues" evidence="19">
    <location>
        <begin position="560"/>
        <end position="575"/>
    </location>
</feature>
<dbReference type="SMART" id="SM00220">
    <property type="entry name" value="S_TKc"/>
    <property type="match status" value="1"/>
</dbReference>
<keyword evidence="15" id="KW-0539">Nucleus</keyword>
<evidence type="ECO:0000256" key="9">
    <source>
        <dbReference type="ARBA" id="ARBA00022553"/>
    </source>
</evidence>
<feature type="compositionally biased region" description="Basic residues" evidence="19">
    <location>
        <begin position="54"/>
        <end position="65"/>
    </location>
</feature>
<dbReference type="FunFam" id="3.30.200.20:FF:000409">
    <property type="entry name" value="serine/threonine-protein kinase haspin"/>
    <property type="match status" value="1"/>
</dbReference>
<feature type="compositionally biased region" description="Low complexity" evidence="19">
    <location>
        <begin position="306"/>
        <end position="323"/>
    </location>
</feature>
<keyword evidence="14" id="KW-0206">Cytoskeleton</keyword>
<feature type="compositionally biased region" description="Polar residues" evidence="19">
    <location>
        <begin position="285"/>
        <end position="300"/>
    </location>
</feature>
<comment type="catalytic activity">
    <reaction evidence="16">
        <text>L-threonyl-[protein] + ATP = O-phospho-L-threonyl-[protein] + ADP + H(+)</text>
        <dbReference type="Rhea" id="RHEA:46608"/>
        <dbReference type="Rhea" id="RHEA-COMP:11060"/>
        <dbReference type="Rhea" id="RHEA-COMP:11605"/>
        <dbReference type="ChEBI" id="CHEBI:15378"/>
        <dbReference type="ChEBI" id="CHEBI:30013"/>
        <dbReference type="ChEBI" id="CHEBI:30616"/>
        <dbReference type="ChEBI" id="CHEBI:61977"/>
        <dbReference type="ChEBI" id="CHEBI:456216"/>
        <dbReference type="EC" id="2.7.11.1"/>
    </reaction>
</comment>
<evidence type="ECO:0000313" key="22">
    <source>
        <dbReference type="RefSeq" id="XP_029645938.1"/>
    </source>
</evidence>
<evidence type="ECO:0000256" key="7">
    <source>
        <dbReference type="ARBA" id="ARBA00022490"/>
    </source>
</evidence>
<dbReference type="GO" id="GO:0005819">
    <property type="term" value="C:spindle"/>
    <property type="evidence" value="ECO:0007669"/>
    <property type="project" value="UniProtKB-SubCell"/>
</dbReference>
<keyword evidence="21" id="KW-1185">Reference proteome</keyword>
<protein>
    <recommendedName>
        <fullName evidence="5">non-specific serine/threonine protein kinase</fullName>
        <ecNumber evidence="5">2.7.11.1</ecNumber>
    </recommendedName>
</protein>
<feature type="region of interest" description="Disordered" evidence="19">
    <location>
        <begin position="487"/>
        <end position="617"/>
    </location>
</feature>
<keyword evidence="13 18" id="KW-0067">ATP-binding</keyword>
<dbReference type="Proteomes" id="UP000515154">
    <property type="component" value="Linkage group LG15"/>
</dbReference>
<dbReference type="RefSeq" id="XP_029645938.1">
    <property type="nucleotide sequence ID" value="XM_029790078.2"/>
</dbReference>
<dbReference type="SUPFAM" id="SSF56112">
    <property type="entry name" value="Protein kinase-like (PK-like)"/>
    <property type="match status" value="1"/>
</dbReference>
<feature type="compositionally biased region" description="Acidic residues" evidence="19">
    <location>
        <begin position="509"/>
        <end position="527"/>
    </location>
</feature>
<reference evidence="22 23" key="1">
    <citation type="submission" date="2025-08" db="UniProtKB">
        <authorList>
            <consortium name="RefSeq"/>
        </authorList>
    </citation>
    <scope>IDENTIFICATION</scope>
</reference>
<dbReference type="SMART" id="SM01331">
    <property type="entry name" value="DUF3635"/>
    <property type="match status" value="1"/>
</dbReference>
<evidence type="ECO:0000256" key="11">
    <source>
        <dbReference type="ARBA" id="ARBA00022741"/>
    </source>
</evidence>
<dbReference type="Pfam" id="PF12330">
    <property type="entry name" value="Haspin_kinase"/>
    <property type="match status" value="1"/>
</dbReference>
<dbReference type="InterPro" id="IPR011009">
    <property type="entry name" value="Kinase-like_dom_sf"/>
</dbReference>
<sequence>MESKKEKVVKTYGRHKSRVIKTDVWEDNIKKTKQTLFSGSNSLTPDEDFVTTRKANKVKKRKAKKSKSEDEKENRCHREKRRNEEKLFFDKDFVSSFSDSFKGSSPKNIKHLPKSTKKIVPPSTHKKRLPNWTKLKACSPDLFKESNEKSVSMHFSDFDNYELCISESPIAANPYAENFPRVTRLTTTSFDQLSETNDSNYFLRNKQHESRDDVLRGTRAKKAKITTSTPAYLPVVRLEHSPEIEKHLDNLKNTSRENGSFLNSYRDESFEQNVENAANYSSMFSSSVRSGCHPTSSSPRRGQKKNNCNDNSNSSSGNSVEAYSSAKSSPFDCVVQLKKLDAGVEQLLSTESYISCEDYTPSLFDESSADRKSRQDKLLQKKQLSLLLSSCAHCSLDQPCGNDCAYMKYIMSSRPIFDILNDFRDNRDPCLNSGEFDSSAELIESSPRSGSKWQNSGHGHDDDLFTNVSIEHINSLLETVLLSSDEAASEKEDDINMENSGDLSLNDIREEEEEDEEEEEICSELDPSDSSASAIHSENQRKQHSQSNIVQRSPYETRGSKINSILGNGSRQTGINADLSEDDDDGDGDDDDDDGNNSDDSGHVADTEHSISHLSNSQLTPTRKSLLAILSPIKCPLSPKSKILKQCQQDRFISFTECIKPDVMQKCVKIGEGVYGEVFRTTKHKKSVALKIIPIEGTFNVNDCAQKTFGEMLPEIVISQELSELQFGVEEQTRNFISVNDVSCVKGKYPAQLLKQWDIFHKNKQSDNDRPDIFSADQLFVVFEFGDGGSTLEDFKFNNLRQAKNILLQVIYSLAVAESALKFEHRDLHWGNVLVHPCPDDVVDFSIKGIKMSLPLMGMEASIIDFTLSRLSKDDCTVFCDLAPDEELFQGSGDYQFHVYRMMKIETENQWDRFCPRNNVFWIHYLADKLLHCKKYEQCTRKDREILRGLRQFVDEATEYKSAVDLVFSCDFIQITDE</sequence>